<feature type="region of interest" description="Disordered" evidence="1">
    <location>
        <begin position="272"/>
        <end position="316"/>
    </location>
</feature>
<feature type="transmembrane region" description="Helical" evidence="2">
    <location>
        <begin position="12"/>
        <end position="29"/>
    </location>
</feature>
<evidence type="ECO:0000313" key="4">
    <source>
        <dbReference type="Proteomes" id="UP001139887"/>
    </source>
</evidence>
<evidence type="ECO:0000256" key="2">
    <source>
        <dbReference type="SAM" id="Phobius"/>
    </source>
</evidence>
<keyword evidence="2" id="KW-1133">Transmembrane helix</keyword>
<feature type="compositionally biased region" description="Low complexity" evidence="1">
    <location>
        <begin position="280"/>
        <end position="293"/>
    </location>
</feature>
<name>A0A9W8M0V6_9FUNG</name>
<dbReference type="Proteomes" id="UP001139887">
    <property type="component" value="Unassembled WGS sequence"/>
</dbReference>
<keyword evidence="2" id="KW-0812">Transmembrane</keyword>
<gene>
    <name evidence="3" type="ORF">IWW36_002600</name>
</gene>
<dbReference type="EMBL" id="JANBUW010000076">
    <property type="protein sequence ID" value="KAJ2849472.1"/>
    <property type="molecule type" value="Genomic_DNA"/>
</dbReference>
<protein>
    <submittedName>
        <fullName evidence="3">Uncharacterized protein</fullName>
    </submittedName>
</protein>
<accession>A0A9W8M0V6</accession>
<reference evidence="3" key="1">
    <citation type="submission" date="2022-07" db="EMBL/GenBank/DDBJ databases">
        <title>Phylogenomic reconstructions and comparative analyses of Kickxellomycotina fungi.</title>
        <authorList>
            <person name="Reynolds N.K."/>
            <person name="Stajich J.E."/>
            <person name="Barry K."/>
            <person name="Grigoriev I.V."/>
            <person name="Crous P."/>
            <person name="Smith M.E."/>
        </authorList>
    </citation>
    <scope>NUCLEOTIDE SEQUENCE</scope>
    <source>
        <strain evidence="3">NRRL 1566</strain>
    </source>
</reference>
<proteinExistence type="predicted"/>
<comment type="caution">
    <text evidence="3">The sequence shown here is derived from an EMBL/GenBank/DDBJ whole genome shotgun (WGS) entry which is preliminary data.</text>
</comment>
<sequence length="316" mass="35243">MQRTETKSPGLAGYAILGIASMLSWMMFVPRTIASLLTSTLDLLENVVLTLLWEYQGEARLSYWPLNSKPQTRSQVVQTDAAMYEKDKQEHSLTKLIDDTVPLLLEALQRMPCKAEIGNMLSQQTDLTSDMVARTHTQLLDNLQQRIVEADRSVHIEKAVYELAYKVDAAQKQLVKMQNGGSKTACVDEHIYNALIGDFRSSMQQHQANSNALSQLNNRVADIEAMLAKSAYAKQASDVAVATDDADTADQMAGSTDTVHNDSNSEKTIERVHNPNMADSYKLLQRSSSTSSAKSRRLSSLRRLKRYPLFGKRPTS</sequence>
<keyword evidence="4" id="KW-1185">Reference proteome</keyword>
<dbReference type="OrthoDB" id="5573921at2759"/>
<dbReference type="AlphaFoldDB" id="A0A9W8M0V6"/>
<evidence type="ECO:0000256" key="1">
    <source>
        <dbReference type="SAM" id="MobiDB-lite"/>
    </source>
</evidence>
<evidence type="ECO:0000313" key="3">
    <source>
        <dbReference type="EMBL" id="KAJ2849472.1"/>
    </source>
</evidence>
<keyword evidence="2" id="KW-0472">Membrane</keyword>
<organism evidence="3 4">
    <name type="scientific">Coemansia brasiliensis</name>
    <dbReference type="NCBI Taxonomy" id="2650707"/>
    <lineage>
        <taxon>Eukaryota</taxon>
        <taxon>Fungi</taxon>
        <taxon>Fungi incertae sedis</taxon>
        <taxon>Zoopagomycota</taxon>
        <taxon>Kickxellomycotina</taxon>
        <taxon>Kickxellomycetes</taxon>
        <taxon>Kickxellales</taxon>
        <taxon>Kickxellaceae</taxon>
        <taxon>Coemansia</taxon>
    </lineage>
</organism>
<feature type="compositionally biased region" description="Basic residues" evidence="1">
    <location>
        <begin position="294"/>
        <end position="306"/>
    </location>
</feature>